<sequence>MAKLIARCGIRCDACPALEATRQNDDELRRKTAAEWAKTFGADIRPEHINCVGCTEPGVHIGHWDECHVRRCSQQRKLMNCGLCPDFACAELEKFFRMVPDARAELEALRQGRGT</sequence>
<gene>
    <name evidence="1" type="ORF">ENS41_08785</name>
</gene>
<reference evidence="1" key="1">
    <citation type="journal article" date="2020" name="mSystems">
        <title>Genome- and Community-Level Interaction Insights into Carbon Utilization and Element Cycling Functions of Hydrothermarchaeota in Hydrothermal Sediment.</title>
        <authorList>
            <person name="Zhou Z."/>
            <person name="Liu Y."/>
            <person name="Xu W."/>
            <person name="Pan J."/>
            <person name="Luo Z.H."/>
            <person name="Li M."/>
        </authorList>
    </citation>
    <scope>NUCLEOTIDE SEQUENCE [LARGE SCALE GENOMIC DNA]</scope>
    <source>
        <strain evidence="1">SpSt-488</strain>
    </source>
</reference>
<dbReference type="EMBL" id="DSUT01000186">
    <property type="protein sequence ID" value="HGK29022.1"/>
    <property type="molecule type" value="Genomic_DNA"/>
</dbReference>
<name>A0A7C4GID1_UNCW3</name>
<comment type="caution">
    <text evidence="1">The sequence shown here is derived from an EMBL/GenBank/DDBJ whole genome shotgun (WGS) entry which is preliminary data.</text>
</comment>
<dbReference type="AlphaFoldDB" id="A0A7C4GID1"/>
<dbReference type="InterPro" id="IPR024227">
    <property type="entry name" value="DUF3795"/>
</dbReference>
<accession>A0A7C4GID1</accession>
<protein>
    <submittedName>
        <fullName evidence="1">DUF3795 domain-containing protein</fullName>
    </submittedName>
</protein>
<organism evidence="1">
    <name type="scientific">candidate division WOR-3 bacterium</name>
    <dbReference type="NCBI Taxonomy" id="2052148"/>
    <lineage>
        <taxon>Bacteria</taxon>
        <taxon>Bacteria division WOR-3</taxon>
    </lineage>
</organism>
<dbReference type="Pfam" id="PF12675">
    <property type="entry name" value="DUF3795"/>
    <property type="match status" value="1"/>
</dbReference>
<proteinExistence type="predicted"/>
<evidence type="ECO:0000313" key="1">
    <source>
        <dbReference type="EMBL" id="HGK29022.1"/>
    </source>
</evidence>